<dbReference type="InterPro" id="IPR007627">
    <property type="entry name" value="RNA_pol_sigma70_r2"/>
</dbReference>
<evidence type="ECO:0000256" key="4">
    <source>
        <dbReference type="ARBA" id="ARBA00023163"/>
    </source>
</evidence>
<keyword evidence="2" id="KW-0805">Transcription regulation</keyword>
<dbReference type="Gene3D" id="1.10.1740.10">
    <property type="match status" value="1"/>
</dbReference>
<dbReference type="GO" id="GO:0003677">
    <property type="term" value="F:DNA binding"/>
    <property type="evidence" value="ECO:0007669"/>
    <property type="project" value="InterPro"/>
</dbReference>
<keyword evidence="4" id="KW-0804">Transcription</keyword>
<dbReference type="SUPFAM" id="SSF88946">
    <property type="entry name" value="Sigma2 domain of RNA polymerase sigma factors"/>
    <property type="match status" value="1"/>
</dbReference>
<evidence type="ECO:0000313" key="7">
    <source>
        <dbReference type="EMBL" id="PQO31758.1"/>
    </source>
</evidence>
<keyword evidence="3" id="KW-0731">Sigma factor</keyword>
<dbReference type="InterPro" id="IPR036388">
    <property type="entry name" value="WH-like_DNA-bd_sf"/>
</dbReference>
<dbReference type="OrthoDB" id="9785675at2"/>
<evidence type="ECO:0000259" key="5">
    <source>
        <dbReference type="Pfam" id="PF04542"/>
    </source>
</evidence>
<dbReference type="GO" id="GO:0016987">
    <property type="term" value="F:sigma factor activity"/>
    <property type="evidence" value="ECO:0007669"/>
    <property type="project" value="UniProtKB-KW"/>
</dbReference>
<dbReference type="Pfam" id="PF04542">
    <property type="entry name" value="Sigma70_r2"/>
    <property type="match status" value="1"/>
</dbReference>
<dbReference type="PANTHER" id="PTHR43133:SF51">
    <property type="entry name" value="RNA POLYMERASE SIGMA FACTOR"/>
    <property type="match status" value="1"/>
</dbReference>
<name>A0A2S8FHW0_9BACT</name>
<dbReference type="GO" id="GO:0006352">
    <property type="term" value="P:DNA-templated transcription initiation"/>
    <property type="evidence" value="ECO:0007669"/>
    <property type="project" value="InterPro"/>
</dbReference>
<dbReference type="SUPFAM" id="SSF88659">
    <property type="entry name" value="Sigma3 and sigma4 domains of RNA polymerase sigma factors"/>
    <property type="match status" value="1"/>
</dbReference>
<dbReference type="RefSeq" id="WP_105356942.1">
    <property type="nucleotide sequence ID" value="NZ_PUIB01000019.1"/>
</dbReference>
<evidence type="ECO:0000259" key="6">
    <source>
        <dbReference type="Pfam" id="PF08281"/>
    </source>
</evidence>
<protein>
    <recommendedName>
        <fullName evidence="9">RNA polymerase subunit sigma-24</fullName>
    </recommendedName>
</protein>
<dbReference type="InterPro" id="IPR013324">
    <property type="entry name" value="RNA_pol_sigma_r3/r4-like"/>
</dbReference>
<proteinExistence type="inferred from homology"/>
<evidence type="ECO:0000256" key="3">
    <source>
        <dbReference type="ARBA" id="ARBA00023082"/>
    </source>
</evidence>
<feature type="domain" description="RNA polymerase sigma-70 region 2" evidence="5">
    <location>
        <begin position="36"/>
        <end position="103"/>
    </location>
</feature>
<organism evidence="7 8">
    <name type="scientific">Blastopirellula marina</name>
    <dbReference type="NCBI Taxonomy" id="124"/>
    <lineage>
        <taxon>Bacteria</taxon>
        <taxon>Pseudomonadati</taxon>
        <taxon>Planctomycetota</taxon>
        <taxon>Planctomycetia</taxon>
        <taxon>Pirellulales</taxon>
        <taxon>Pirellulaceae</taxon>
        <taxon>Blastopirellula</taxon>
    </lineage>
</organism>
<dbReference type="Proteomes" id="UP000239388">
    <property type="component" value="Unassembled WGS sequence"/>
</dbReference>
<dbReference type="AlphaFoldDB" id="A0A2S8FHW0"/>
<dbReference type="InterPro" id="IPR013325">
    <property type="entry name" value="RNA_pol_sigma_r2"/>
</dbReference>
<reference evidence="7 8" key="1">
    <citation type="submission" date="2018-02" db="EMBL/GenBank/DDBJ databases">
        <title>Comparative genomes isolates from brazilian mangrove.</title>
        <authorList>
            <person name="Araujo J.E."/>
            <person name="Taketani R.G."/>
            <person name="Silva M.C.P."/>
            <person name="Loureco M.V."/>
            <person name="Andreote F.D."/>
        </authorList>
    </citation>
    <scope>NUCLEOTIDE SEQUENCE [LARGE SCALE GENOMIC DNA]</scope>
    <source>
        <strain evidence="7 8">NAP PRIS-MGV</strain>
    </source>
</reference>
<accession>A0A2S8FHW0</accession>
<dbReference type="InterPro" id="IPR014284">
    <property type="entry name" value="RNA_pol_sigma-70_dom"/>
</dbReference>
<dbReference type="Gene3D" id="1.10.10.10">
    <property type="entry name" value="Winged helix-like DNA-binding domain superfamily/Winged helix DNA-binding domain"/>
    <property type="match status" value="1"/>
</dbReference>
<dbReference type="InterPro" id="IPR013249">
    <property type="entry name" value="RNA_pol_sigma70_r4_t2"/>
</dbReference>
<sequence length="210" mass="23519">MASSHDASQTSTADQATDGEILSAVLAGDADQYAVIVRRYRRALQNLAFSYLGDAQMAEDAVQEAFLNSFRWLHTYDSRYSFRTWLWRILLNVCHRLREKAKRQPVTTTTLTAGAAPSSPVLLESEVPCEALSRLIHSERRESVLKLLDRLSPIQAEAIRLRFFGEMKFQEIADAQGIGLPAAKARVRNGLLQLAKLIQNTCQELAEEIA</sequence>
<dbReference type="PANTHER" id="PTHR43133">
    <property type="entry name" value="RNA POLYMERASE ECF-TYPE SIGMA FACTO"/>
    <property type="match status" value="1"/>
</dbReference>
<gene>
    <name evidence="7" type="ORF">C5Y98_20310</name>
</gene>
<comment type="similarity">
    <text evidence="1">Belongs to the sigma-70 factor family. ECF subfamily.</text>
</comment>
<comment type="caution">
    <text evidence="7">The sequence shown here is derived from an EMBL/GenBank/DDBJ whole genome shotgun (WGS) entry which is preliminary data.</text>
</comment>
<dbReference type="NCBIfam" id="TIGR02937">
    <property type="entry name" value="sigma70-ECF"/>
    <property type="match status" value="1"/>
</dbReference>
<evidence type="ECO:0000256" key="2">
    <source>
        <dbReference type="ARBA" id="ARBA00023015"/>
    </source>
</evidence>
<dbReference type="InterPro" id="IPR039425">
    <property type="entry name" value="RNA_pol_sigma-70-like"/>
</dbReference>
<evidence type="ECO:0008006" key="9">
    <source>
        <dbReference type="Google" id="ProtNLM"/>
    </source>
</evidence>
<evidence type="ECO:0000313" key="8">
    <source>
        <dbReference type="Proteomes" id="UP000239388"/>
    </source>
</evidence>
<feature type="domain" description="RNA polymerase sigma factor 70 region 4 type 2" evidence="6">
    <location>
        <begin position="142"/>
        <end position="194"/>
    </location>
</feature>
<dbReference type="Pfam" id="PF08281">
    <property type="entry name" value="Sigma70_r4_2"/>
    <property type="match status" value="1"/>
</dbReference>
<evidence type="ECO:0000256" key="1">
    <source>
        <dbReference type="ARBA" id="ARBA00010641"/>
    </source>
</evidence>
<dbReference type="EMBL" id="PUIB01000019">
    <property type="protein sequence ID" value="PQO31758.1"/>
    <property type="molecule type" value="Genomic_DNA"/>
</dbReference>